<sequence length="72" mass="8190">MSAAKLARCQCPTRTAELRACHRTATAEDLRCDICRFGCRATLVAGEHLVPHAASLDYRPPRHSAYEQRWRH</sequence>
<evidence type="ECO:0000313" key="1">
    <source>
        <dbReference type="EMBL" id="MFG1709849.1"/>
    </source>
</evidence>
<accession>A0ABW7AR21</accession>
<dbReference type="EMBL" id="JBICRM010000040">
    <property type="protein sequence ID" value="MFG1709849.1"/>
    <property type="molecule type" value="Genomic_DNA"/>
</dbReference>
<name>A0ABW7AR21_9ACTN</name>
<gene>
    <name evidence="1" type="ORF">ACFLIM_42450</name>
</gene>
<organism evidence="1 2">
    <name type="scientific">Nonomuraea marmarensis</name>
    <dbReference type="NCBI Taxonomy" id="3351344"/>
    <lineage>
        <taxon>Bacteria</taxon>
        <taxon>Bacillati</taxon>
        <taxon>Actinomycetota</taxon>
        <taxon>Actinomycetes</taxon>
        <taxon>Streptosporangiales</taxon>
        <taxon>Streptosporangiaceae</taxon>
        <taxon>Nonomuraea</taxon>
    </lineage>
</organism>
<evidence type="ECO:0008006" key="3">
    <source>
        <dbReference type="Google" id="ProtNLM"/>
    </source>
</evidence>
<dbReference type="Proteomes" id="UP001603978">
    <property type="component" value="Unassembled WGS sequence"/>
</dbReference>
<dbReference type="RefSeq" id="WP_393175060.1">
    <property type="nucleotide sequence ID" value="NZ_JBICRM010000040.1"/>
</dbReference>
<comment type="caution">
    <text evidence="1">The sequence shown here is derived from an EMBL/GenBank/DDBJ whole genome shotgun (WGS) entry which is preliminary data.</text>
</comment>
<evidence type="ECO:0000313" key="2">
    <source>
        <dbReference type="Proteomes" id="UP001603978"/>
    </source>
</evidence>
<reference evidence="1 2" key="1">
    <citation type="submission" date="2024-10" db="EMBL/GenBank/DDBJ databases">
        <authorList>
            <person name="Topkara A.R."/>
            <person name="Saygin H."/>
        </authorList>
    </citation>
    <scope>NUCLEOTIDE SEQUENCE [LARGE SCALE GENOMIC DNA]</scope>
    <source>
        <strain evidence="1 2">M3C6</strain>
    </source>
</reference>
<proteinExistence type="predicted"/>
<keyword evidence="2" id="KW-1185">Reference proteome</keyword>
<protein>
    <recommendedName>
        <fullName evidence="3">C2H2-type domain-containing protein</fullName>
    </recommendedName>
</protein>